<dbReference type="InterPro" id="IPR029020">
    <property type="entry name" value="Ammonium/urea_transptr"/>
</dbReference>
<organism evidence="8 9">
    <name type="scientific">Achaetomium macrosporum</name>
    <dbReference type="NCBI Taxonomy" id="79813"/>
    <lineage>
        <taxon>Eukaryota</taxon>
        <taxon>Fungi</taxon>
        <taxon>Dikarya</taxon>
        <taxon>Ascomycota</taxon>
        <taxon>Pezizomycotina</taxon>
        <taxon>Sordariomycetes</taxon>
        <taxon>Sordariomycetidae</taxon>
        <taxon>Sordariales</taxon>
        <taxon>Chaetomiaceae</taxon>
        <taxon>Achaetomium</taxon>
    </lineage>
</organism>
<feature type="transmembrane region" description="Helical" evidence="6">
    <location>
        <begin position="386"/>
        <end position="407"/>
    </location>
</feature>
<feature type="transmembrane region" description="Helical" evidence="6">
    <location>
        <begin position="176"/>
        <end position="197"/>
    </location>
</feature>
<comment type="similarity">
    <text evidence="2">Belongs to the ammonia transporter channel (TC 1.A.11.2) family.</text>
</comment>
<dbReference type="PANTHER" id="PTHR43029">
    <property type="entry name" value="AMMONIUM TRANSPORTER MEP2"/>
    <property type="match status" value="1"/>
</dbReference>
<feature type="transmembrane region" description="Helical" evidence="6">
    <location>
        <begin position="53"/>
        <end position="76"/>
    </location>
</feature>
<gene>
    <name evidence="8" type="ORF">C8A03DRAFT_11486</name>
</gene>
<feature type="domain" description="Ammonium transporter AmtB-like" evidence="7">
    <location>
        <begin position="22"/>
        <end position="431"/>
    </location>
</feature>
<evidence type="ECO:0000256" key="2">
    <source>
        <dbReference type="ARBA" id="ARBA00005887"/>
    </source>
</evidence>
<dbReference type="AlphaFoldDB" id="A0AAN7CI59"/>
<comment type="subcellular location">
    <subcellularLocation>
        <location evidence="1">Membrane</location>
        <topology evidence="1">Multi-pass membrane protein</topology>
    </subcellularLocation>
</comment>
<dbReference type="GO" id="GO:0008519">
    <property type="term" value="F:ammonium channel activity"/>
    <property type="evidence" value="ECO:0007669"/>
    <property type="project" value="InterPro"/>
</dbReference>
<evidence type="ECO:0000313" key="9">
    <source>
        <dbReference type="Proteomes" id="UP001303760"/>
    </source>
</evidence>
<keyword evidence="4 6" id="KW-1133">Transmembrane helix</keyword>
<evidence type="ECO:0000313" key="8">
    <source>
        <dbReference type="EMBL" id="KAK4242245.1"/>
    </source>
</evidence>
<reference evidence="8" key="1">
    <citation type="journal article" date="2023" name="Mol. Phylogenet. Evol.">
        <title>Genome-scale phylogeny and comparative genomics of the fungal order Sordariales.</title>
        <authorList>
            <person name="Hensen N."/>
            <person name="Bonometti L."/>
            <person name="Westerberg I."/>
            <person name="Brannstrom I.O."/>
            <person name="Guillou S."/>
            <person name="Cros-Aarteil S."/>
            <person name="Calhoun S."/>
            <person name="Haridas S."/>
            <person name="Kuo A."/>
            <person name="Mondo S."/>
            <person name="Pangilinan J."/>
            <person name="Riley R."/>
            <person name="LaButti K."/>
            <person name="Andreopoulos B."/>
            <person name="Lipzen A."/>
            <person name="Chen C."/>
            <person name="Yan M."/>
            <person name="Daum C."/>
            <person name="Ng V."/>
            <person name="Clum A."/>
            <person name="Steindorff A."/>
            <person name="Ohm R.A."/>
            <person name="Martin F."/>
            <person name="Silar P."/>
            <person name="Natvig D.O."/>
            <person name="Lalanne C."/>
            <person name="Gautier V."/>
            <person name="Ament-Velasquez S.L."/>
            <person name="Kruys A."/>
            <person name="Hutchinson M.I."/>
            <person name="Powell A.J."/>
            <person name="Barry K."/>
            <person name="Miller A.N."/>
            <person name="Grigoriev I.V."/>
            <person name="Debuchy R."/>
            <person name="Gladieux P."/>
            <person name="Hiltunen Thoren M."/>
            <person name="Johannesson H."/>
        </authorList>
    </citation>
    <scope>NUCLEOTIDE SEQUENCE</scope>
    <source>
        <strain evidence="8">CBS 532.94</strain>
    </source>
</reference>
<dbReference type="Gene3D" id="1.10.3430.10">
    <property type="entry name" value="Ammonium transporter AmtB like domains"/>
    <property type="match status" value="1"/>
</dbReference>
<dbReference type="Proteomes" id="UP001303760">
    <property type="component" value="Unassembled WGS sequence"/>
</dbReference>
<feature type="transmembrane region" description="Helical" evidence="6">
    <location>
        <begin position="134"/>
        <end position="156"/>
    </location>
</feature>
<sequence length="457" mass="49346">MKSSSVSVQEAWQACSKTDTLFVLVCTVICWTIVPTVGLAYGGYAWKRNSLSAAFPAVLTIATCSIQWFVVGYTLAYGEGGGRFFGGLGNAFHQGVLAEPVGTIPAILFSEFQLVFEATVCAIAVGGFCERGRLWPVVAFIALWSTFIYCPLAHMVWGGGLLGEDLGVLDFAGGTPVHVCSGATATALSIYLSYPVFRSRKSQIRTPTHIRLHRPGNSFYQLLSMIIIWGSWLAFDAGTTLALNFQSVMALCVTNLCASAGALTWACMTFFETGKWSIDSTFMGAISGLVMITPAAGFIDMPTAFFFGVFGVVLCRQALRIKFTKAAHHWRWVDNGDTFATHCIGGIAATIFTGLFAQKKVAAYGGLNVPGGVFFDGNIRQLGIQIIEVLIGFTWSFFGSYIIIALIDCVPGLEVLAVDRHIHEGLDLHETEESLGGLEYPDEADYAPTDKVTITLD</sequence>
<evidence type="ECO:0000256" key="1">
    <source>
        <dbReference type="ARBA" id="ARBA00004141"/>
    </source>
</evidence>
<feature type="transmembrane region" description="Helical" evidence="6">
    <location>
        <begin position="218"/>
        <end position="235"/>
    </location>
</feature>
<keyword evidence="9" id="KW-1185">Reference proteome</keyword>
<evidence type="ECO:0000256" key="5">
    <source>
        <dbReference type="ARBA" id="ARBA00023136"/>
    </source>
</evidence>
<protein>
    <submittedName>
        <fullName evidence="8">Ammonium transporter AmtB-like domain-containing protein</fullName>
    </submittedName>
</protein>
<dbReference type="Pfam" id="PF00909">
    <property type="entry name" value="Ammonium_transp"/>
    <property type="match status" value="1"/>
</dbReference>
<evidence type="ECO:0000256" key="6">
    <source>
        <dbReference type="SAM" id="Phobius"/>
    </source>
</evidence>
<dbReference type="EMBL" id="MU860010">
    <property type="protein sequence ID" value="KAK4242245.1"/>
    <property type="molecule type" value="Genomic_DNA"/>
</dbReference>
<keyword evidence="3 6" id="KW-0812">Transmembrane</keyword>
<dbReference type="InterPro" id="IPR001905">
    <property type="entry name" value="Ammonium_transpt"/>
</dbReference>
<dbReference type="GO" id="GO:0005886">
    <property type="term" value="C:plasma membrane"/>
    <property type="evidence" value="ECO:0007669"/>
    <property type="project" value="TreeGrafter"/>
</dbReference>
<reference evidence="8" key="2">
    <citation type="submission" date="2023-05" db="EMBL/GenBank/DDBJ databases">
        <authorList>
            <consortium name="Lawrence Berkeley National Laboratory"/>
            <person name="Steindorff A."/>
            <person name="Hensen N."/>
            <person name="Bonometti L."/>
            <person name="Westerberg I."/>
            <person name="Brannstrom I.O."/>
            <person name="Guillou S."/>
            <person name="Cros-Aarteil S."/>
            <person name="Calhoun S."/>
            <person name="Haridas S."/>
            <person name="Kuo A."/>
            <person name="Mondo S."/>
            <person name="Pangilinan J."/>
            <person name="Riley R."/>
            <person name="Labutti K."/>
            <person name="Andreopoulos B."/>
            <person name="Lipzen A."/>
            <person name="Chen C."/>
            <person name="Yanf M."/>
            <person name="Daum C."/>
            <person name="Ng V."/>
            <person name="Clum A."/>
            <person name="Ohm R."/>
            <person name="Martin F."/>
            <person name="Silar P."/>
            <person name="Natvig D."/>
            <person name="Lalanne C."/>
            <person name="Gautier V."/>
            <person name="Ament-Velasquez S.L."/>
            <person name="Kruys A."/>
            <person name="Hutchinson M.I."/>
            <person name="Powell A.J."/>
            <person name="Barry K."/>
            <person name="Miller A.N."/>
            <person name="Grigoriev I.V."/>
            <person name="Debuchy R."/>
            <person name="Gladieux P."/>
            <person name="Thoren M.H."/>
            <person name="Johannesson H."/>
        </authorList>
    </citation>
    <scope>NUCLEOTIDE SEQUENCE</scope>
    <source>
        <strain evidence="8">CBS 532.94</strain>
    </source>
</reference>
<accession>A0AAN7CI59</accession>
<feature type="transmembrane region" description="Helical" evidence="6">
    <location>
        <begin position="20"/>
        <end position="41"/>
    </location>
</feature>
<evidence type="ECO:0000256" key="3">
    <source>
        <dbReference type="ARBA" id="ARBA00022692"/>
    </source>
</evidence>
<name>A0AAN7CI59_9PEZI</name>
<comment type="caution">
    <text evidence="8">The sequence shown here is derived from an EMBL/GenBank/DDBJ whole genome shotgun (WGS) entry which is preliminary data.</text>
</comment>
<dbReference type="InterPro" id="IPR024041">
    <property type="entry name" value="NH4_transpt_AmtB-like_dom"/>
</dbReference>
<evidence type="ECO:0000256" key="4">
    <source>
        <dbReference type="ARBA" id="ARBA00022989"/>
    </source>
</evidence>
<evidence type="ECO:0000259" key="7">
    <source>
        <dbReference type="Pfam" id="PF00909"/>
    </source>
</evidence>
<keyword evidence="5 6" id="KW-0472">Membrane</keyword>
<dbReference type="SUPFAM" id="SSF111352">
    <property type="entry name" value="Ammonium transporter"/>
    <property type="match status" value="1"/>
</dbReference>
<proteinExistence type="inferred from homology"/>
<dbReference type="PANTHER" id="PTHR43029:SF9">
    <property type="entry name" value="SIMILAR TO AMMONIUM PERMEASE, BUT NOT NORMALLY ACTIVE (EUROFUNG)"/>
    <property type="match status" value="1"/>
</dbReference>